<dbReference type="EMBL" id="JACHXW010000006">
    <property type="protein sequence ID" value="MBB3152606.1"/>
    <property type="molecule type" value="Genomic_DNA"/>
</dbReference>
<evidence type="ECO:0000256" key="1">
    <source>
        <dbReference type="ARBA" id="ARBA00004651"/>
    </source>
</evidence>
<dbReference type="InterPro" id="IPR027379">
    <property type="entry name" value="CLS_N"/>
</dbReference>
<keyword evidence="4 6" id="KW-1133">Transmembrane helix</keyword>
<dbReference type="Pfam" id="PF13396">
    <property type="entry name" value="PLDc_N"/>
    <property type="match status" value="1"/>
</dbReference>
<evidence type="ECO:0000256" key="5">
    <source>
        <dbReference type="ARBA" id="ARBA00023136"/>
    </source>
</evidence>
<feature type="transmembrane region" description="Helical" evidence="6">
    <location>
        <begin position="6"/>
        <end position="31"/>
    </location>
</feature>
<keyword evidence="2" id="KW-1003">Cell membrane</keyword>
<keyword evidence="5 6" id="KW-0472">Membrane</keyword>
<organism evidence="8 9">
    <name type="scientific">Paenibacillus endophyticus</name>
    <dbReference type="NCBI Taxonomy" id="1294268"/>
    <lineage>
        <taxon>Bacteria</taxon>
        <taxon>Bacillati</taxon>
        <taxon>Bacillota</taxon>
        <taxon>Bacilli</taxon>
        <taxon>Bacillales</taxon>
        <taxon>Paenibacillaceae</taxon>
        <taxon>Paenibacillus</taxon>
    </lineage>
</organism>
<name>A0A7W5GAB6_9BACL</name>
<feature type="domain" description="Cardiolipin synthase N-terminal" evidence="7">
    <location>
        <begin position="23"/>
        <end position="65"/>
    </location>
</feature>
<protein>
    <recommendedName>
        <fullName evidence="7">Cardiolipin synthase N-terminal domain-containing protein</fullName>
    </recommendedName>
</protein>
<gene>
    <name evidence="8" type="ORF">FHS16_002656</name>
</gene>
<evidence type="ECO:0000313" key="9">
    <source>
        <dbReference type="Proteomes" id="UP000518605"/>
    </source>
</evidence>
<reference evidence="8 9" key="1">
    <citation type="submission" date="2020-08" db="EMBL/GenBank/DDBJ databases">
        <title>Genomic Encyclopedia of Type Strains, Phase III (KMG-III): the genomes of soil and plant-associated and newly described type strains.</title>
        <authorList>
            <person name="Whitman W."/>
        </authorList>
    </citation>
    <scope>NUCLEOTIDE SEQUENCE [LARGE SCALE GENOMIC DNA]</scope>
    <source>
        <strain evidence="8 9">CECT 8234</strain>
    </source>
</reference>
<evidence type="ECO:0000256" key="3">
    <source>
        <dbReference type="ARBA" id="ARBA00022692"/>
    </source>
</evidence>
<accession>A0A7W5GAB6</accession>
<dbReference type="RefSeq" id="WP_183562673.1">
    <property type="nucleotide sequence ID" value="NZ_CBCSLB010000005.1"/>
</dbReference>
<keyword evidence="9" id="KW-1185">Reference proteome</keyword>
<dbReference type="GO" id="GO:0005886">
    <property type="term" value="C:plasma membrane"/>
    <property type="evidence" value="ECO:0007669"/>
    <property type="project" value="UniProtKB-SubCell"/>
</dbReference>
<keyword evidence="3 6" id="KW-0812">Transmembrane</keyword>
<evidence type="ECO:0000256" key="2">
    <source>
        <dbReference type="ARBA" id="ARBA00022475"/>
    </source>
</evidence>
<sequence length="69" mass="7631">MNESIVIADLLPILAPIIVIQLIIMTIALVLCAKAESTRGPKWVWVLIIIFINIFGPIAFFIAGRRNEG</sequence>
<comment type="subcellular location">
    <subcellularLocation>
        <location evidence="1">Cell membrane</location>
        <topology evidence="1">Multi-pass membrane protein</topology>
    </subcellularLocation>
</comment>
<evidence type="ECO:0000256" key="4">
    <source>
        <dbReference type="ARBA" id="ARBA00022989"/>
    </source>
</evidence>
<dbReference type="AlphaFoldDB" id="A0A7W5GAB6"/>
<evidence type="ECO:0000313" key="8">
    <source>
        <dbReference type="EMBL" id="MBB3152606.1"/>
    </source>
</evidence>
<evidence type="ECO:0000259" key="7">
    <source>
        <dbReference type="Pfam" id="PF13396"/>
    </source>
</evidence>
<feature type="transmembrane region" description="Helical" evidence="6">
    <location>
        <begin position="43"/>
        <end position="63"/>
    </location>
</feature>
<evidence type="ECO:0000256" key="6">
    <source>
        <dbReference type="SAM" id="Phobius"/>
    </source>
</evidence>
<comment type="caution">
    <text evidence="8">The sequence shown here is derived from an EMBL/GenBank/DDBJ whole genome shotgun (WGS) entry which is preliminary data.</text>
</comment>
<proteinExistence type="predicted"/>
<dbReference type="Proteomes" id="UP000518605">
    <property type="component" value="Unassembled WGS sequence"/>
</dbReference>